<name>A0A2S4WH60_9BASI</name>
<gene>
    <name evidence="1" type="ORF">PSHT_02791</name>
</gene>
<dbReference type="EMBL" id="PKSM01000025">
    <property type="protein sequence ID" value="POW21104.1"/>
    <property type="molecule type" value="Genomic_DNA"/>
</dbReference>
<organism evidence="1 2">
    <name type="scientific">Puccinia striiformis</name>
    <dbReference type="NCBI Taxonomy" id="27350"/>
    <lineage>
        <taxon>Eukaryota</taxon>
        <taxon>Fungi</taxon>
        <taxon>Dikarya</taxon>
        <taxon>Basidiomycota</taxon>
        <taxon>Pucciniomycotina</taxon>
        <taxon>Pucciniomycetes</taxon>
        <taxon>Pucciniales</taxon>
        <taxon>Pucciniaceae</taxon>
        <taxon>Puccinia</taxon>
    </lineage>
</organism>
<keyword evidence="2" id="KW-1185">Reference proteome</keyword>
<reference evidence="2" key="2">
    <citation type="journal article" date="2018" name="BMC Genomics">
        <title>Genomic insights into host adaptation between the wheat stripe rust pathogen (Puccinia striiformis f. sp. tritici) and the barley stripe rust pathogen (Puccinia striiformis f. sp. hordei).</title>
        <authorList>
            <person name="Xia C."/>
            <person name="Wang M."/>
            <person name="Yin C."/>
            <person name="Cornejo O.E."/>
            <person name="Hulbert S.H."/>
            <person name="Chen X."/>
        </authorList>
    </citation>
    <scope>NUCLEOTIDE SEQUENCE [LARGE SCALE GENOMIC DNA]</scope>
    <source>
        <strain evidence="2">93TX-2</strain>
    </source>
</reference>
<protein>
    <submittedName>
        <fullName evidence="1">Uncharacterized protein</fullName>
    </submittedName>
</protein>
<reference evidence="1 2" key="1">
    <citation type="submission" date="2017-12" db="EMBL/GenBank/DDBJ databases">
        <title>Gene loss provides genomic basis for host adaptation in cereal stripe rust fungi.</title>
        <authorList>
            <person name="Xia C."/>
        </authorList>
    </citation>
    <scope>NUCLEOTIDE SEQUENCE [LARGE SCALE GENOMIC DNA]</scope>
    <source>
        <strain evidence="1 2">93TX-2</strain>
    </source>
</reference>
<proteinExistence type="predicted"/>
<dbReference type="Proteomes" id="UP000238274">
    <property type="component" value="Unassembled WGS sequence"/>
</dbReference>
<sequence>MNFKHKSEVKYDGILKIVQEMESKEKSSNLEEIKEEYDQRISNQLNELQMFILHPMEQLKLQNDKEIWDQVNLVTYQDFSSISLSNATLLVAFLEKAQDYCMTKTNRDEKEEIFKLLVQKIPIAADPQCFTLPREAEKYLSESALKKSMVLSCSHAKGLIEAEILIMVEMLNKGQITAYLSANVGKLIMK</sequence>
<reference evidence="2" key="3">
    <citation type="journal article" date="2018" name="Mol. Plant Microbe Interact.">
        <title>Genome sequence resources for the wheat stripe rust pathogen (Puccinia striiformis f. sp. tritici) and the barley stripe rust pathogen (Puccinia striiformis f. sp. hordei).</title>
        <authorList>
            <person name="Xia C."/>
            <person name="Wang M."/>
            <person name="Yin C."/>
            <person name="Cornejo O.E."/>
            <person name="Hulbert S.H."/>
            <person name="Chen X."/>
        </authorList>
    </citation>
    <scope>NUCLEOTIDE SEQUENCE [LARGE SCALE GENOMIC DNA]</scope>
    <source>
        <strain evidence="2">93TX-2</strain>
    </source>
</reference>
<dbReference type="VEuPathDB" id="FungiDB:PSTT_06763"/>
<dbReference type="VEuPathDB" id="FungiDB:PSHT_02791"/>
<comment type="caution">
    <text evidence="1">The sequence shown here is derived from an EMBL/GenBank/DDBJ whole genome shotgun (WGS) entry which is preliminary data.</text>
</comment>
<dbReference type="AlphaFoldDB" id="A0A2S4WH60"/>
<evidence type="ECO:0000313" key="2">
    <source>
        <dbReference type="Proteomes" id="UP000238274"/>
    </source>
</evidence>
<evidence type="ECO:0000313" key="1">
    <source>
        <dbReference type="EMBL" id="POW21104.1"/>
    </source>
</evidence>
<accession>A0A2S4WH60</accession>